<evidence type="ECO:0000313" key="2">
    <source>
        <dbReference type="EMBL" id="MDP9870164.1"/>
    </source>
</evidence>
<dbReference type="GO" id="GO:0033971">
    <property type="term" value="F:hydroxyisourate hydrolase activity"/>
    <property type="evidence" value="ECO:0007669"/>
    <property type="project" value="UniProtKB-EC"/>
</dbReference>
<evidence type="ECO:0000313" key="3">
    <source>
        <dbReference type="Proteomes" id="UP001230426"/>
    </source>
</evidence>
<reference evidence="2 3" key="1">
    <citation type="submission" date="2023-07" db="EMBL/GenBank/DDBJ databases">
        <title>Sequencing the genomes of 1000 actinobacteria strains.</title>
        <authorList>
            <person name="Klenk H.-P."/>
        </authorList>
    </citation>
    <scope>NUCLEOTIDE SEQUENCE [LARGE SCALE GENOMIC DNA]</scope>
    <source>
        <strain evidence="2 3">DSM 44109</strain>
    </source>
</reference>
<protein>
    <submittedName>
        <fullName evidence="2">5-hydroxyisourate hydrolase</fullName>
        <ecNumber evidence="2">3.5.2.17</ecNumber>
    </submittedName>
</protein>
<sequence>MGISAQALDGVHGRYAAGVRARLERAEDSQWSAIADAETDDEGCITEWWGQKFERGLYRIVFESDYYFVGLGLSAAYPEIAVIFRMKDETDSYQIKVVISPYSYSTYFGSNN</sequence>
<proteinExistence type="predicted"/>
<comment type="caution">
    <text evidence="2">The sequence shown here is derived from an EMBL/GenBank/DDBJ whole genome shotgun (WGS) entry which is preliminary data.</text>
</comment>
<dbReference type="PANTHER" id="PTHR10395">
    <property type="entry name" value="URICASE AND TRANSTHYRETIN-RELATED"/>
    <property type="match status" value="1"/>
</dbReference>
<dbReference type="InterPro" id="IPR023416">
    <property type="entry name" value="Transthyretin/HIU_hydrolase_d"/>
</dbReference>
<keyword evidence="3" id="KW-1185">Reference proteome</keyword>
<dbReference type="SMART" id="SM00095">
    <property type="entry name" value="TR_THY"/>
    <property type="match status" value="1"/>
</dbReference>
<dbReference type="EC" id="3.5.2.17" evidence="2"/>
<dbReference type="Gene3D" id="2.60.40.180">
    <property type="entry name" value="Transthyretin/hydroxyisourate hydrolase domain"/>
    <property type="match status" value="1"/>
</dbReference>
<dbReference type="Pfam" id="PF00576">
    <property type="entry name" value="Transthyretin"/>
    <property type="match status" value="1"/>
</dbReference>
<gene>
    <name evidence="2" type="ORF">J2S55_009430</name>
</gene>
<keyword evidence="2" id="KW-0378">Hydrolase</keyword>
<dbReference type="InterPro" id="IPR036817">
    <property type="entry name" value="Transthyretin/HIU_hydrolase_sf"/>
</dbReference>
<name>A0ABT9RLK4_9ACTN</name>
<dbReference type="PANTHER" id="PTHR10395:SF7">
    <property type="entry name" value="5-HYDROXYISOURATE HYDROLASE"/>
    <property type="match status" value="1"/>
</dbReference>
<dbReference type="RefSeq" id="WP_306875063.1">
    <property type="nucleotide sequence ID" value="NZ_JAUSRB010000002.1"/>
</dbReference>
<dbReference type="SUPFAM" id="SSF49472">
    <property type="entry name" value="Transthyretin (synonym: prealbumin)"/>
    <property type="match status" value="1"/>
</dbReference>
<dbReference type="EMBL" id="JAUSRB010000002">
    <property type="protein sequence ID" value="MDP9870164.1"/>
    <property type="molecule type" value="Genomic_DNA"/>
</dbReference>
<accession>A0ABT9RLK4</accession>
<feature type="domain" description="Transthyretin/hydroxyisourate hydrolase" evidence="1">
    <location>
        <begin position="1"/>
        <end position="112"/>
    </location>
</feature>
<organism evidence="2 3">
    <name type="scientific">Streptosporangium brasiliense</name>
    <dbReference type="NCBI Taxonomy" id="47480"/>
    <lineage>
        <taxon>Bacteria</taxon>
        <taxon>Bacillati</taxon>
        <taxon>Actinomycetota</taxon>
        <taxon>Actinomycetes</taxon>
        <taxon>Streptosporangiales</taxon>
        <taxon>Streptosporangiaceae</taxon>
        <taxon>Streptosporangium</taxon>
    </lineage>
</organism>
<dbReference type="Proteomes" id="UP001230426">
    <property type="component" value="Unassembled WGS sequence"/>
</dbReference>
<evidence type="ECO:0000259" key="1">
    <source>
        <dbReference type="SMART" id="SM00095"/>
    </source>
</evidence>